<protein>
    <submittedName>
        <fullName evidence="1">HAD family hydrolase</fullName>
    </submittedName>
</protein>
<keyword evidence="2" id="KW-1185">Reference proteome</keyword>
<dbReference type="PANTHER" id="PTHR47829:SF1">
    <property type="entry name" value="HAD FAMILY PHOSPHATASE"/>
    <property type="match status" value="1"/>
</dbReference>
<name>A0ABW2PI48_9ACTN</name>
<gene>
    <name evidence="1" type="ORF">ACFQSB_31970</name>
</gene>
<sequence length="226" mass="24890">MVKGVLIDWGGVLTTGLHEAIAEWLDADGIDAEHYRELMEELIRHAYEQGAVLGENPIHALERGEVDVATFERDLAARLVTLHGVPPVADGLLTRMFAGFRPVQPMYDMLRAAREAGMATCLVSNSWGNHYTRDGWEHYFDQVVISGEVGMRKPEPRIFHHALGLVGLRPQECVFIDDIEANIDAARALGLVGLHHRDTDATIAALETLCELTLRPSPPPTTSAPV</sequence>
<evidence type="ECO:0000313" key="2">
    <source>
        <dbReference type="Proteomes" id="UP001596496"/>
    </source>
</evidence>
<comment type="caution">
    <text evidence="1">The sequence shown here is derived from an EMBL/GenBank/DDBJ whole genome shotgun (WGS) entry which is preliminary data.</text>
</comment>
<dbReference type="NCBIfam" id="TIGR01509">
    <property type="entry name" value="HAD-SF-IA-v3"/>
    <property type="match status" value="1"/>
</dbReference>
<dbReference type="InterPro" id="IPR052898">
    <property type="entry name" value="ACAD10-like"/>
</dbReference>
<dbReference type="RefSeq" id="WP_380830577.1">
    <property type="nucleotide sequence ID" value="NZ_JBHTCG010000031.1"/>
</dbReference>
<keyword evidence="1" id="KW-0378">Hydrolase</keyword>
<dbReference type="InterPro" id="IPR023214">
    <property type="entry name" value="HAD_sf"/>
</dbReference>
<accession>A0ABW2PI48</accession>
<proteinExistence type="predicted"/>
<organism evidence="1 2">
    <name type="scientific">Sphaerisporangium rhizosphaerae</name>
    <dbReference type="NCBI Taxonomy" id="2269375"/>
    <lineage>
        <taxon>Bacteria</taxon>
        <taxon>Bacillati</taxon>
        <taxon>Actinomycetota</taxon>
        <taxon>Actinomycetes</taxon>
        <taxon>Streptosporangiales</taxon>
        <taxon>Streptosporangiaceae</taxon>
        <taxon>Sphaerisporangium</taxon>
    </lineage>
</organism>
<reference evidence="2" key="1">
    <citation type="journal article" date="2019" name="Int. J. Syst. Evol. Microbiol.">
        <title>The Global Catalogue of Microorganisms (GCM) 10K type strain sequencing project: providing services to taxonomists for standard genome sequencing and annotation.</title>
        <authorList>
            <consortium name="The Broad Institute Genomics Platform"/>
            <consortium name="The Broad Institute Genome Sequencing Center for Infectious Disease"/>
            <person name="Wu L."/>
            <person name="Ma J."/>
        </authorList>
    </citation>
    <scope>NUCLEOTIDE SEQUENCE [LARGE SCALE GENOMIC DNA]</scope>
    <source>
        <strain evidence="2">CECT 7649</strain>
    </source>
</reference>
<dbReference type="SFLD" id="SFLDG01129">
    <property type="entry name" value="C1.5:_HAD__Beta-PGM__Phosphata"/>
    <property type="match status" value="1"/>
</dbReference>
<dbReference type="PRINTS" id="PR00413">
    <property type="entry name" value="HADHALOGNASE"/>
</dbReference>
<dbReference type="InterPro" id="IPR006439">
    <property type="entry name" value="HAD-SF_hydro_IA"/>
</dbReference>
<dbReference type="GO" id="GO:0016787">
    <property type="term" value="F:hydrolase activity"/>
    <property type="evidence" value="ECO:0007669"/>
    <property type="project" value="UniProtKB-KW"/>
</dbReference>
<dbReference type="Pfam" id="PF00702">
    <property type="entry name" value="Hydrolase"/>
    <property type="match status" value="1"/>
</dbReference>
<dbReference type="Gene3D" id="3.40.50.1000">
    <property type="entry name" value="HAD superfamily/HAD-like"/>
    <property type="match status" value="1"/>
</dbReference>
<dbReference type="NCBIfam" id="TIGR01549">
    <property type="entry name" value="HAD-SF-IA-v1"/>
    <property type="match status" value="1"/>
</dbReference>
<dbReference type="InterPro" id="IPR023198">
    <property type="entry name" value="PGP-like_dom2"/>
</dbReference>
<dbReference type="SFLD" id="SFLDS00003">
    <property type="entry name" value="Haloacid_Dehalogenase"/>
    <property type="match status" value="1"/>
</dbReference>
<dbReference type="Proteomes" id="UP001596496">
    <property type="component" value="Unassembled WGS sequence"/>
</dbReference>
<dbReference type="CDD" id="cd02603">
    <property type="entry name" value="HAD_sEH-N_like"/>
    <property type="match status" value="1"/>
</dbReference>
<dbReference type="InterPro" id="IPR036412">
    <property type="entry name" value="HAD-like_sf"/>
</dbReference>
<dbReference type="Gene3D" id="1.10.150.240">
    <property type="entry name" value="Putative phosphatase, domain 2"/>
    <property type="match status" value="1"/>
</dbReference>
<evidence type="ECO:0000313" key="1">
    <source>
        <dbReference type="EMBL" id="MFC7386866.1"/>
    </source>
</evidence>
<dbReference type="EMBL" id="JBHTCG010000031">
    <property type="protein sequence ID" value="MFC7386866.1"/>
    <property type="molecule type" value="Genomic_DNA"/>
</dbReference>
<dbReference type="SUPFAM" id="SSF56784">
    <property type="entry name" value="HAD-like"/>
    <property type="match status" value="1"/>
</dbReference>
<dbReference type="PANTHER" id="PTHR47829">
    <property type="entry name" value="HYDROLASE, PUTATIVE (AFU_ORTHOLOGUE AFUA_1G12880)-RELATED"/>
    <property type="match status" value="1"/>
</dbReference>